<keyword evidence="3" id="KW-1185">Reference proteome</keyword>
<reference evidence="2" key="1">
    <citation type="submission" date="2016-03" db="EMBL/GenBank/DDBJ databases">
        <title>Draft genome sequence of Rosellinia necatrix.</title>
        <authorList>
            <person name="Kanematsu S."/>
        </authorList>
    </citation>
    <scope>NUCLEOTIDE SEQUENCE [LARGE SCALE GENOMIC DNA]</scope>
    <source>
        <strain evidence="2">W97</strain>
    </source>
</reference>
<feature type="chain" id="PRO_5013227175" evidence="1">
    <location>
        <begin position="23"/>
        <end position="94"/>
    </location>
</feature>
<accession>A0A1S8A7E8</accession>
<evidence type="ECO:0000256" key="1">
    <source>
        <dbReference type="SAM" id="SignalP"/>
    </source>
</evidence>
<dbReference type="Proteomes" id="UP000054516">
    <property type="component" value="Unassembled WGS sequence"/>
</dbReference>
<sequence>MAIRFWGPAICGFAIVWFRVSPMRPGVPYQGGIDQYWLSVHLFRRVAEERAKHEGINMSLSSNIERVSGKLATTGRAIAAVPNRLGYRAQSSAK</sequence>
<keyword evidence="1" id="KW-0732">Signal</keyword>
<organism evidence="2">
    <name type="scientific">Rosellinia necatrix</name>
    <name type="common">White root-rot fungus</name>
    <dbReference type="NCBI Taxonomy" id="77044"/>
    <lineage>
        <taxon>Eukaryota</taxon>
        <taxon>Fungi</taxon>
        <taxon>Dikarya</taxon>
        <taxon>Ascomycota</taxon>
        <taxon>Pezizomycotina</taxon>
        <taxon>Sordariomycetes</taxon>
        <taxon>Xylariomycetidae</taxon>
        <taxon>Xylariales</taxon>
        <taxon>Xylariaceae</taxon>
        <taxon>Rosellinia</taxon>
    </lineage>
</organism>
<proteinExistence type="predicted"/>
<protein>
    <submittedName>
        <fullName evidence="2">Uncharacterized protein</fullName>
    </submittedName>
</protein>
<name>A0A1S8A7E8_ROSNE</name>
<feature type="signal peptide" evidence="1">
    <location>
        <begin position="1"/>
        <end position="22"/>
    </location>
</feature>
<dbReference type="AlphaFoldDB" id="A0A1S8A7E8"/>
<evidence type="ECO:0000313" key="3">
    <source>
        <dbReference type="Proteomes" id="UP000054516"/>
    </source>
</evidence>
<evidence type="ECO:0000313" key="2">
    <source>
        <dbReference type="EMBL" id="GAW25902.1"/>
    </source>
</evidence>
<dbReference type="EMBL" id="DF977460">
    <property type="protein sequence ID" value="GAW25902.1"/>
    <property type="molecule type" value="Genomic_DNA"/>
</dbReference>
<gene>
    <name evidence="2" type="ORF">SAMD00023353_1501300</name>
</gene>